<protein>
    <submittedName>
        <fullName evidence="1">Uncharacterized protein</fullName>
    </submittedName>
</protein>
<dbReference type="Proteomes" id="UP000887116">
    <property type="component" value="Unassembled WGS sequence"/>
</dbReference>
<accession>A0A8X6HV00</accession>
<proteinExistence type="predicted"/>
<gene>
    <name evidence="1" type="ORF">TNCT_244601</name>
</gene>
<name>A0A8X6HV00_TRICU</name>
<reference evidence="1" key="1">
    <citation type="submission" date="2020-07" db="EMBL/GenBank/DDBJ databases">
        <title>Multicomponent nature underlies the extraordinary mechanical properties of spider dragline silk.</title>
        <authorList>
            <person name="Kono N."/>
            <person name="Nakamura H."/>
            <person name="Mori M."/>
            <person name="Yoshida Y."/>
            <person name="Ohtoshi R."/>
            <person name="Malay A.D."/>
            <person name="Moran D.A.P."/>
            <person name="Tomita M."/>
            <person name="Numata K."/>
            <person name="Arakawa K."/>
        </authorList>
    </citation>
    <scope>NUCLEOTIDE SEQUENCE</scope>
</reference>
<evidence type="ECO:0000313" key="2">
    <source>
        <dbReference type="Proteomes" id="UP000887116"/>
    </source>
</evidence>
<sequence>MFPLCIQTNGWNIRVQGGLKVQIHNWLSQDNANRGEMRTTRNLSTSNHGIMLMNWDDPEWVQLNRVVKTKYGKIKYISLFILNFDCDLIESFYKPWLYDVQSNYPALLTARGYRPFSICLCMDSNVL</sequence>
<dbReference type="EMBL" id="BMAO01012503">
    <property type="protein sequence ID" value="GFQ81857.1"/>
    <property type="molecule type" value="Genomic_DNA"/>
</dbReference>
<organism evidence="1 2">
    <name type="scientific">Trichonephila clavata</name>
    <name type="common">Joro spider</name>
    <name type="synonym">Nephila clavata</name>
    <dbReference type="NCBI Taxonomy" id="2740835"/>
    <lineage>
        <taxon>Eukaryota</taxon>
        <taxon>Metazoa</taxon>
        <taxon>Ecdysozoa</taxon>
        <taxon>Arthropoda</taxon>
        <taxon>Chelicerata</taxon>
        <taxon>Arachnida</taxon>
        <taxon>Araneae</taxon>
        <taxon>Araneomorphae</taxon>
        <taxon>Entelegynae</taxon>
        <taxon>Araneoidea</taxon>
        <taxon>Nephilidae</taxon>
        <taxon>Trichonephila</taxon>
    </lineage>
</organism>
<keyword evidence="2" id="KW-1185">Reference proteome</keyword>
<evidence type="ECO:0000313" key="1">
    <source>
        <dbReference type="EMBL" id="GFQ81857.1"/>
    </source>
</evidence>
<dbReference type="AlphaFoldDB" id="A0A8X6HV00"/>
<comment type="caution">
    <text evidence="1">The sequence shown here is derived from an EMBL/GenBank/DDBJ whole genome shotgun (WGS) entry which is preliminary data.</text>
</comment>